<evidence type="ECO:0000256" key="14">
    <source>
        <dbReference type="ARBA" id="ARBA00034417"/>
    </source>
</evidence>
<keyword evidence="8 15" id="KW-0547">Nucleotide-binding</keyword>
<dbReference type="SUPFAM" id="SSF56112">
    <property type="entry name" value="Protein kinase-like (PK-like)"/>
    <property type="match status" value="1"/>
</dbReference>
<dbReference type="EC" id="2.7.1.166" evidence="4 15"/>
<dbReference type="EMBL" id="KP660921">
    <property type="protein sequence ID" value="AMK08760.1"/>
    <property type="molecule type" value="Genomic_DNA"/>
</dbReference>
<dbReference type="GO" id="GO:0016301">
    <property type="term" value="F:kinase activity"/>
    <property type="evidence" value="ECO:0007669"/>
    <property type="project" value="UniProtKB-KW"/>
</dbReference>
<evidence type="ECO:0000256" key="11">
    <source>
        <dbReference type="ARBA" id="ARBA00022985"/>
    </source>
</evidence>
<sequence length="240" mass="28189">MLEFKHKNTFFLFNFKQPKTQQACFFRSSFWKKQARILGSAQGRGVTWFLQTKDLFGVNAALKHYYRGGLWGKINRDYYRFSTLSNARSFAEFSLLKQLHEAGLAVPKPLGACVEKVAFGFYRADLLTEKIEHAQDLTVYLQQGKLTEQDWHKVGQLIHQLHSLQVCHTDLNAHNILVQQRDDGRKFWLIDFDKCAHQLGERWKSENLNRLHRSFMKEVTRMKIQFSEQDWQALLAGYQA</sequence>
<keyword evidence="10 15" id="KW-0067">ATP-binding</keyword>
<evidence type="ECO:0000256" key="4">
    <source>
        <dbReference type="ARBA" id="ARBA00011988"/>
    </source>
</evidence>
<evidence type="ECO:0000256" key="6">
    <source>
        <dbReference type="ARBA" id="ARBA00022519"/>
    </source>
</evidence>
<comment type="pathway">
    <text evidence="2 15">Bacterial outer membrane biogenesis; LPS core biosynthesis.</text>
</comment>
<dbReference type="InterPro" id="IPR011009">
    <property type="entry name" value="Kinase-like_dom_sf"/>
</dbReference>
<dbReference type="NCBIfam" id="NF002475">
    <property type="entry name" value="PRK01723.1"/>
    <property type="match status" value="1"/>
</dbReference>
<dbReference type="AlphaFoldDB" id="A0A140D786"/>
<dbReference type="GO" id="GO:0009244">
    <property type="term" value="P:lipopolysaccharide core region biosynthetic process"/>
    <property type="evidence" value="ECO:0007669"/>
    <property type="project" value="UniProtKB-UniRule"/>
</dbReference>
<protein>
    <recommendedName>
        <fullName evidence="13 15">3-deoxy-D-manno-octulosonic acid kinase</fullName>
        <shortName evidence="15">Kdo kinase</shortName>
        <ecNumber evidence="4 15">2.7.1.166</ecNumber>
    </recommendedName>
</protein>
<accession>A0A140D786</accession>
<evidence type="ECO:0000256" key="8">
    <source>
        <dbReference type="ARBA" id="ARBA00022741"/>
    </source>
</evidence>
<gene>
    <name evidence="16" type="primary">PM1303</name>
    <name evidence="15" type="synonym">kdkA</name>
</gene>
<dbReference type="GO" id="GO:0016773">
    <property type="term" value="F:phosphotransferase activity, alcohol group as acceptor"/>
    <property type="evidence" value="ECO:0007669"/>
    <property type="project" value="UniProtKB-UniRule"/>
</dbReference>
<keyword evidence="7 15" id="KW-0808">Transferase</keyword>
<comment type="catalytic activity">
    <reaction evidence="14 15">
        <text>an alpha-Kdo-(2-&gt;6)-lipid IVA + ATP = a 4-O-phospho-alpha-Kdo-(2-&gt;6)-lipid IVA + ADP + H(+)</text>
        <dbReference type="Rhea" id="RHEA:74271"/>
        <dbReference type="ChEBI" id="CHEBI:15378"/>
        <dbReference type="ChEBI" id="CHEBI:30616"/>
        <dbReference type="ChEBI" id="CHEBI:176428"/>
        <dbReference type="ChEBI" id="CHEBI:193140"/>
        <dbReference type="ChEBI" id="CHEBI:456216"/>
        <dbReference type="EC" id="2.7.1.166"/>
    </reaction>
</comment>
<dbReference type="Pfam" id="PF06293">
    <property type="entry name" value="Kdo"/>
    <property type="match status" value="1"/>
</dbReference>
<keyword evidence="9 15" id="KW-0418">Kinase</keyword>
<evidence type="ECO:0000313" key="16">
    <source>
        <dbReference type="EMBL" id="AMK08760.1"/>
    </source>
</evidence>
<evidence type="ECO:0000256" key="7">
    <source>
        <dbReference type="ARBA" id="ARBA00022679"/>
    </source>
</evidence>
<dbReference type="UniPathway" id="UPA00958"/>
<evidence type="ECO:0000256" key="2">
    <source>
        <dbReference type="ARBA" id="ARBA00004713"/>
    </source>
</evidence>
<keyword evidence="11 15" id="KW-0448">Lipopolysaccharide biosynthesis</keyword>
<dbReference type="HAMAP" id="MF_00521">
    <property type="entry name" value="KDO_kinase"/>
    <property type="match status" value="1"/>
</dbReference>
<keyword evidence="5 15" id="KW-1003">Cell membrane</keyword>
<proteinExistence type="inferred from homology"/>
<dbReference type="Gene3D" id="1.10.510.10">
    <property type="entry name" value="Transferase(Phosphotransferase) domain 1"/>
    <property type="match status" value="1"/>
</dbReference>
<evidence type="ECO:0000256" key="13">
    <source>
        <dbReference type="ARBA" id="ARBA00029511"/>
    </source>
</evidence>
<evidence type="ECO:0000256" key="3">
    <source>
        <dbReference type="ARBA" id="ARBA00010327"/>
    </source>
</evidence>
<dbReference type="GO" id="GO:0005886">
    <property type="term" value="C:plasma membrane"/>
    <property type="evidence" value="ECO:0007669"/>
    <property type="project" value="UniProtKB-SubCell"/>
</dbReference>
<feature type="active site" evidence="15">
    <location>
        <position position="170"/>
    </location>
</feature>
<evidence type="ECO:0000256" key="10">
    <source>
        <dbReference type="ARBA" id="ARBA00022840"/>
    </source>
</evidence>
<name>A0A140D786_PASMD</name>
<comment type="function">
    <text evidence="15">Catalyzes the ATP-dependent phosphorylation of the 3-deoxy-D-manno-octulosonic acid (Kdo) residue in Kdo-lipid IV(A) at the 4-OH position.</text>
</comment>
<evidence type="ECO:0000256" key="15">
    <source>
        <dbReference type="HAMAP-Rule" id="MF_00521"/>
    </source>
</evidence>
<comment type="similarity">
    <text evidence="3 15">Belongs to the protein kinase superfamily. KdkA/RfaP family.</text>
</comment>
<evidence type="ECO:0000256" key="12">
    <source>
        <dbReference type="ARBA" id="ARBA00023136"/>
    </source>
</evidence>
<dbReference type="InterPro" id="IPR022826">
    <property type="entry name" value="KDO_kinase"/>
</dbReference>
<keyword evidence="6 15" id="KW-0997">Cell inner membrane</keyword>
<organism evidence="16">
    <name type="scientific">Pasteurella multocida</name>
    <dbReference type="NCBI Taxonomy" id="747"/>
    <lineage>
        <taxon>Bacteria</taxon>
        <taxon>Pseudomonadati</taxon>
        <taxon>Pseudomonadota</taxon>
        <taxon>Gammaproteobacteria</taxon>
        <taxon>Pasteurellales</taxon>
        <taxon>Pasteurellaceae</taxon>
        <taxon>Pasteurella</taxon>
    </lineage>
</organism>
<comment type="subcellular location">
    <subcellularLocation>
        <location evidence="1 15">Cell inner membrane</location>
        <topology evidence="1 15">Peripheral membrane protein</topology>
        <orientation evidence="1 15">Cytoplasmic side</orientation>
    </subcellularLocation>
</comment>
<keyword evidence="12 15" id="KW-0472">Membrane</keyword>
<evidence type="ECO:0000256" key="1">
    <source>
        <dbReference type="ARBA" id="ARBA00004515"/>
    </source>
</evidence>
<evidence type="ECO:0000256" key="9">
    <source>
        <dbReference type="ARBA" id="ARBA00022777"/>
    </source>
</evidence>
<reference evidence="16" key="1">
    <citation type="submission" date="2015-01" db="EMBL/GenBank/DDBJ databases">
        <title>Draft genome sequence of Pasteurella multocida isolated from alpaca pneumonia.</title>
        <authorList>
            <person name="Maturrano L."/>
            <person name="Hurtado R."/>
            <person name="Allasi N."/>
            <person name="Juscamayta E."/>
            <person name="Fernandez D."/>
            <person name="Maximiliano J."/>
            <person name="Rimac R."/>
            <person name="Rosadio R."/>
        </authorList>
    </citation>
    <scope>NUCLEOTIDE SEQUENCE</scope>
    <source>
        <strain evidence="16">UNMSM</strain>
    </source>
</reference>
<evidence type="ECO:0000256" key="5">
    <source>
        <dbReference type="ARBA" id="ARBA00022475"/>
    </source>
</evidence>
<dbReference type="GO" id="GO:0005524">
    <property type="term" value="F:ATP binding"/>
    <property type="evidence" value="ECO:0007669"/>
    <property type="project" value="UniProtKB-UniRule"/>
</dbReference>
<dbReference type="RefSeq" id="WP_071523376.1">
    <property type="nucleotide sequence ID" value="NZ_JACDXE010000015.1"/>
</dbReference>